<protein>
    <submittedName>
        <fullName evidence="2">Uncharacterized protein</fullName>
    </submittedName>
</protein>
<keyword evidence="1" id="KW-1133">Transmembrane helix</keyword>
<accession>A0A831SPX8</accession>
<dbReference type="Proteomes" id="UP000886335">
    <property type="component" value="Unassembled WGS sequence"/>
</dbReference>
<dbReference type="EMBL" id="DSBW01000081">
    <property type="protein sequence ID" value="HED30781.1"/>
    <property type="molecule type" value="Genomic_DNA"/>
</dbReference>
<organism evidence="2">
    <name type="scientific">Prosthecochloris aestuarii</name>
    <dbReference type="NCBI Taxonomy" id="1102"/>
    <lineage>
        <taxon>Bacteria</taxon>
        <taxon>Pseudomonadati</taxon>
        <taxon>Chlorobiota</taxon>
        <taxon>Chlorobiia</taxon>
        <taxon>Chlorobiales</taxon>
        <taxon>Chlorobiaceae</taxon>
        <taxon>Prosthecochloris</taxon>
    </lineage>
</organism>
<keyword evidence="1" id="KW-0472">Membrane</keyword>
<keyword evidence="1" id="KW-0812">Transmembrane</keyword>
<proteinExistence type="predicted"/>
<name>A0A831SPX8_PROAE</name>
<evidence type="ECO:0000313" key="2">
    <source>
        <dbReference type="EMBL" id="HED30781.1"/>
    </source>
</evidence>
<reference evidence="2" key="1">
    <citation type="journal article" date="2020" name="mSystems">
        <title>Genome- and Community-Level Interaction Insights into Carbon Utilization and Element Cycling Functions of Hydrothermarchaeota in Hydrothermal Sediment.</title>
        <authorList>
            <person name="Zhou Z."/>
            <person name="Liu Y."/>
            <person name="Xu W."/>
            <person name="Pan J."/>
            <person name="Luo Z.H."/>
            <person name="Li M."/>
        </authorList>
    </citation>
    <scope>NUCLEOTIDE SEQUENCE [LARGE SCALE GENOMIC DNA]</scope>
    <source>
        <strain evidence="2">SpSt-1181</strain>
    </source>
</reference>
<feature type="transmembrane region" description="Helical" evidence="1">
    <location>
        <begin position="18"/>
        <end position="41"/>
    </location>
</feature>
<dbReference type="AlphaFoldDB" id="A0A831SPX8"/>
<evidence type="ECO:0000256" key="1">
    <source>
        <dbReference type="SAM" id="Phobius"/>
    </source>
</evidence>
<sequence>MQQVFEYPMTYPGWWLDYYYIFTWVFGMLLLAAGWAFFFRFGKFNYGIDLGCLWKSTLLLVLTTFSLGAPNYYNTRFVAEHGQEGDRIVVTDDAVVYDDRNGEATTFRSQDIVRIYQEELAFNPPPRIFIVAETGGVRDSIYVTENFPSWDNMLDAVSGHSGVAVELR</sequence>
<gene>
    <name evidence="2" type="ORF">ENN50_03650</name>
</gene>
<comment type="caution">
    <text evidence="2">The sequence shown here is derived from an EMBL/GenBank/DDBJ whole genome shotgun (WGS) entry which is preliminary data.</text>
</comment>